<dbReference type="PANTHER" id="PTHR42908:SF3">
    <property type="entry name" value="ELONGATION FACTOR-LIKE GTPASE 1"/>
    <property type="match status" value="1"/>
</dbReference>
<evidence type="ECO:0000256" key="3">
    <source>
        <dbReference type="ARBA" id="ARBA00022801"/>
    </source>
</evidence>
<proteinExistence type="predicted"/>
<dbReference type="Gene3D" id="3.90.1430.10">
    <property type="entry name" value="Yeast translation eEF2 (G' domain)"/>
    <property type="match status" value="1"/>
</dbReference>
<accession>A0A7S2ZZA0</accession>
<dbReference type="NCBIfam" id="TIGR00231">
    <property type="entry name" value="small_GTP"/>
    <property type="match status" value="1"/>
</dbReference>
<dbReference type="CDD" id="cd01681">
    <property type="entry name" value="aeEF2_snRNP_like_IV"/>
    <property type="match status" value="1"/>
</dbReference>
<dbReference type="InterPro" id="IPR020568">
    <property type="entry name" value="Ribosomal_Su5_D2-typ_SF"/>
</dbReference>
<dbReference type="Gene3D" id="3.30.70.870">
    <property type="entry name" value="Elongation Factor G (Translational Gtpase), domain 3"/>
    <property type="match status" value="1"/>
</dbReference>
<evidence type="ECO:0000256" key="5">
    <source>
        <dbReference type="ARBA" id="ARBA00081809"/>
    </source>
</evidence>
<protein>
    <recommendedName>
        <fullName evidence="5">Elongation factor-like 1</fullName>
    </recommendedName>
</protein>
<dbReference type="InterPro" id="IPR041095">
    <property type="entry name" value="EFG_II"/>
</dbReference>
<dbReference type="Gene3D" id="2.40.30.10">
    <property type="entry name" value="Translation factors"/>
    <property type="match status" value="1"/>
</dbReference>
<dbReference type="PROSITE" id="PS51722">
    <property type="entry name" value="G_TR_2"/>
    <property type="match status" value="1"/>
</dbReference>
<dbReference type="InterPro" id="IPR014721">
    <property type="entry name" value="Ribsml_uS5_D2-typ_fold_subgr"/>
</dbReference>
<dbReference type="GO" id="GO:0043022">
    <property type="term" value="F:ribosome binding"/>
    <property type="evidence" value="ECO:0007669"/>
    <property type="project" value="TreeGrafter"/>
</dbReference>
<name>A0A7S2ZZA0_9RHOD</name>
<dbReference type="SUPFAM" id="SSF54980">
    <property type="entry name" value="EF-G C-terminal domain-like"/>
    <property type="match status" value="2"/>
</dbReference>
<dbReference type="InterPro" id="IPR035647">
    <property type="entry name" value="EFG_III/V"/>
</dbReference>
<dbReference type="Pfam" id="PF00009">
    <property type="entry name" value="GTP_EFTU"/>
    <property type="match status" value="1"/>
</dbReference>
<dbReference type="InterPro" id="IPR000795">
    <property type="entry name" value="T_Tr_GTP-bd_dom"/>
</dbReference>
<dbReference type="FunFam" id="3.30.70.870:FF:000002">
    <property type="entry name" value="Translation elongation factor 2"/>
    <property type="match status" value="1"/>
</dbReference>
<dbReference type="SMART" id="SM00838">
    <property type="entry name" value="EFG_C"/>
    <property type="match status" value="1"/>
</dbReference>
<dbReference type="Gene3D" id="3.30.70.240">
    <property type="match status" value="1"/>
</dbReference>
<evidence type="ECO:0000256" key="2">
    <source>
        <dbReference type="ARBA" id="ARBA00022741"/>
    </source>
</evidence>
<dbReference type="Gene3D" id="3.40.50.300">
    <property type="entry name" value="P-loop containing nucleotide triphosphate hydrolases"/>
    <property type="match status" value="1"/>
</dbReference>
<dbReference type="InterPro" id="IPR053905">
    <property type="entry name" value="EF-G-like_DII"/>
</dbReference>
<dbReference type="InterPro" id="IPR000640">
    <property type="entry name" value="EFG_V-like"/>
</dbReference>
<dbReference type="SUPFAM" id="SSF52540">
    <property type="entry name" value="P-loop containing nucleoside triphosphate hydrolases"/>
    <property type="match status" value="1"/>
</dbReference>
<organism evidence="8">
    <name type="scientific">Rhodosorus marinus</name>
    <dbReference type="NCBI Taxonomy" id="101924"/>
    <lineage>
        <taxon>Eukaryota</taxon>
        <taxon>Rhodophyta</taxon>
        <taxon>Stylonematophyceae</taxon>
        <taxon>Stylonematales</taxon>
        <taxon>Stylonemataceae</taxon>
        <taxon>Rhodosorus</taxon>
    </lineage>
</organism>
<dbReference type="InterPro" id="IPR009000">
    <property type="entry name" value="Transl_B-barrel_sf"/>
</dbReference>
<dbReference type="InterPro" id="IPR027417">
    <property type="entry name" value="P-loop_NTPase"/>
</dbReference>
<dbReference type="EMBL" id="HBHW01031949">
    <property type="protein sequence ID" value="CAE0056511.1"/>
    <property type="molecule type" value="Transcribed_RNA"/>
</dbReference>
<dbReference type="Pfam" id="PF22042">
    <property type="entry name" value="EF-G_D2"/>
    <property type="match status" value="1"/>
</dbReference>
<dbReference type="GO" id="GO:0042256">
    <property type="term" value="P:cytosolic ribosome assembly"/>
    <property type="evidence" value="ECO:0007669"/>
    <property type="project" value="TreeGrafter"/>
</dbReference>
<feature type="region of interest" description="Disordered" evidence="6">
    <location>
        <begin position="427"/>
        <end position="463"/>
    </location>
</feature>
<dbReference type="SUPFAM" id="SSF50447">
    <property type="entry name" value="Translation proteins"/>
    <property type="match status" value="1"/>
</dbReference>
<dbReference type="SUPFAM" id="SSF54211">
    <property type="entry name" value="Ribosomal protein S5 domain 2-like"/>
    <property type="match status" value="1"/>
</dbReference>
<dbReference type="FunFam" id="3.30.70.240:FF:000006">
    <property type="entry name" value="Elongation factor like GTPase 1"/>
    <property type="match status" value="1"/>
</dbReference>
<feature type="compositionally biased region" description="Basic and acidic residues" evidence="6">
    <location>
        <begin position="439"/>
        <end position="448"/>
    </location>
</feature>
<dbReference type="PANTHER" id="PTHR42908">
    <property type="entry name" value="TRANSLATION ELONGATION FACTOR-RELATED"/>
    <property type="match status" value="1"/>
</dbReference>
<dbReference type="CDD" id="cd04096">
    <property type="entry name" value="eEF2_snRNP_like_C"/>
    <property type="match status" value="1"/>
</dbReference>
<dbReference type="Pfam" id="PF00679">
    <property type="entry name" value="EFG_C"/>
    <property type="match status" value="1"/>
</dbReference>
<dbReference type="GO" id="GO:0003924">
    <property type="term" value="F:GTPase activity"/>
    <property type="evidence" value="ECO:0007669"/>
    <property type="project" value="InterPro"/>
</dbReference>
<keyword evidence="2" id="KW-0547">Nucleotide-binding</keyword>
<dbReference type="GO" id="GO:1990904">
    <property type="term" value="C:ribonucleoprotein complex"/>
    <property type="evidence" value="ECO:0007669"/>
    <property type="project" value="TreeGrafter"/>
</dbReference>
<keyword evidence="4" id="KW-0342">GTP-binding</keyword>
<dbReference type="AlphaFoldDB" id="A0A7S2ZZA0"/>
<dbReference type="PRINTS" id="PR00315">
    <property type="entry name" value="ELONGATNFCT"/>
</dbReference>
<sequence length="1002" mass="110889">MEEVEAGRSASRVRNICVLAHVDHGKTSLTDSLLAASGYIHARSAGQLRFLDSREDEQRRGITMKSSSAVLLHKQKVGDDEHHFVVNLVDSPGHVDFTGEVESAMSVCDGALLVVDVGEGVCAQTVTVLRLAMDRGIQPVLVLNKMDRLFTELKMEPMDAYRHINNILEQVNVIVGVRDLDSIIRASENYAESGEDADGVGEDGGAGWSVDEDVESTTKMFSPANGNVAFASAIDGWAFRVENFASMFAKKFGLKRETLVRSLWGDYYVNAKTRRIVHGADKLPKKALPSPAKPMFVGFVLDNIWKIYESVRNSDPESMRKRSNIVEKLNLKVNARDYGHRDGKVAVRAMMNSWLPAAKGLLDMVVEKLPSPVVAQRNRLGLLWPHSKPDNVEGAEAWLRMKNAMENCDSSEGSPFIAFVSKMIQKPEDGSQPKIRQPKPREESKGAEELQAPDTNVEAASAPSTWEEQEFVAFTRVLSGSVKAEDQIYVYGPRFQSGSHQGWTNAEVAKVVLLMGRDMSAVEKVSAGSVCGVEGLDNAVLKTATLSNIPPEQMLPLASRLGGSETASDLVVRVALEPHTPLETERLQLGMKKLNQADPMVDTYVMETGELVLAVTGELHLERCLVDLRERFAKGVRFHVSEPIISFRETVSTTGPTVVATTANKQVSITLKAMPIPTSVARKLDQEAPRIRTLLGEAKNNHDHVSQPEELRKMRGTLVEVFEREEELFNMMKSRLWSSGPRSFGTNILLGPPQACKFPCYSKSISMWRGLFFDYEPDECNSLNPTIANGIVAGFQHTTAAGPLCEEAIYGVCFAVEDIHIDDSVVGDGPDPYGPLSGQIISSVKEALRNTIMSSQPRLVEALLRVEIQTTMDTLGSMYNVISKRRGRVVREEIKEGASIFEVEALVPVTESFGFADVLRMQTSGQASPQMVRSHWEVLEQDPLWVPQTEEELEDWSLEDKTLANNNLAAKLVNRTRRRKGLHVVDKIVDKAEKQRTLKRNK</sequence>
<evidence type="ECO:0000256" key="4">
    <source>
        <dbReference type="ARBA" id="ARBA00023134"/>
    </source>
</evidence>
<dbReference type="Pfam" id="PF14492">
    <property type="entry name" value="EFG_III"/>
    <property type="match status" value="1"/>
</dbReference>
<feature type="domain" description="Tr-type G" evidence="7">
    <location>
        <begin position="11"/>
        <end position="373"/>
    </location>
</feature>
<gene>
    <name evidence="8" type="ORF">RMAR00112_LOCUS24557</name>
</gene>
<keyword evidence="3" id="KW-0378">Hydrolase</keyword>
<dbReference type="GO" id="GO:0005829">
    <property type="term" value="C:cytosol"/>
    <property type="evidence" value="ECO:0007669"/>
    <property type="project" value="TreeGrafter"/>
</dbReference>
<evidence type="ECO:0000259" key="7">
    <source>
        <dbReference type="PROSITE" id="PS51722"/>
    </source>
</evidence>
<reference evidence="8" key="1">
    <citation type="submission" date="2021-01" db="EMBL/GenBank/DDBJ databases">
        <authorList>
            <person name="Corre E."/>
            <person name="Pelletier E."/>
            <person name="Niang G."/>
            <person name="Scheremetjew M."/>
            <person name="Finn R."/>
            <person name="Kale V."/>
            <person name="Holt S."/>
            <person name="Cochrane G."/>
            <person name="Meng A."/>
            <person name="Brown T."/>
            <person name="Cohen L."/>
        </authorList>
    </citation>
    <scope>NUCLEOTIDE SEQUENCE</scope>
    <source>
        <strain evidence="8">CCMP 769</strain>
    </source>
</reference>
<evidence type="ECO:0000256" key="6">
    <source>
        <dbReference type="SAM" id="MobiDB-lite"/>
    </source>
</evidence>
<dbReference type="Gene3D" id="3.30.230.10">
    <property type="match status" value="1"/>
</dbReference>
<dbReference type="GO" id="GO:0005525">
    <property type="term" value="F:GTP binding"/>
    <property type="evidence" value="ECO:0007669"/>
    <property type="project" value="UniProtKB-KW"/>
</dbReference>
<keyword evidence="1" id="KW-0690">Ribosome biogenesis</keyword>
<dbReference type="InterPro" id="IPR005225">
    <property type="entry name" value="Small_GTP-bd"/>
</dbReference>
<evidence type="ECO:0000256" key="1">
    <source>
        <dbReference type="ARBA" id="ARBA00022517"/>
    </source>
</evidence>
<evidence type="ECO:0000313" key="8">
    <source>
        <dbReference type="EMBL" id="CAE0056511.1"/>
    </source>
</evidence>